<evidence type="ECO:0000313" key="2">
    <source>
        <dbReference type="Proteomes" id="UP000825890"/>
    </source>
</evidence>
<dbReference type="EMBL" id="BOLY01000001">
    <property type="protein sequence ID" value="GIZ38103.1"/>
    <property type="molecule type" value="Genomic_DNA"/>
</dbReference>
<gene>
    <name evidence="1" type="ORF">CKM354_000152700</name>
</gene>
<dbReference type="OrthoDB" id="10567706at2759"/>
<sequence length="906" mass="101170">MEPLLVDQRVLCDQTASFHKPTTLVLRFNDQHGFALAHSQWGEGEGLIFMAEDPHCFQPDGDRSFYLQVMDSHRSACFANLFSTHVIDWDTAQNIAIIHATPQYGSHNVENSKWADRQSVSRSKVEPGYFADPRPSSGLQSYIETTYLKAVKRATRIVRGEGPKDAADICVVGQVPENQGSGSPGTGIRHCALGAPFASVLSDAAQNEGTSKHIKAGLAISKISPVLGVVVAGLGTLLAPTKIAIDQEWNYRWGDTKVKAPWGTDARHTNKLPHITLDCPGCHAVGKFNAEVQVEFDLRAHHHKGPAFCVNSIKERLKPREHKRTVNDGPKISHETFMELDRRASHARRAQYSHRVLMKRDPDEIAQIDKMRLSRSPNHDIHFPEPTCAADDETYPTCNLAEVEEYHRMCDPHLDNTLYHPSKVLALAFKCLAKSVGGDTHCWDSFHEAAGYFESPKDFLKKFMHRHLDTAKLKMEVLEDLDVMMQGRVELDLTAGFWMDLDLSVSGAVIPSWGYLVSVGPSSPYIINGGKKSNEMFEKASDGQLGYGKKNNGIGQISWGAPALRFEQTYAGHLNATLKLPGIAAKIGKGSFEVDLLKESKEMVQGTVNASMEYLAAELDLAGNPSFWATWSIGPAFDVKFTPWLLFDFKEKHSHLSAPFAVGGAWDLARLDLVVSEAPADDQQCKEQMESQGRNWNSNGWSVAMFLRTGIKFYASCFGQRIDTSWAGKIQKAEYAIDGFYHSWRLFLKCKRLEKGESFAEHVEKHINDILEKAQRPIKEAISRLNDKFQALQHGGKDWLDADETYLCGPKSGTSCLAFEAFKSYHNIHDTNDDEVYIPALIGETREECEADQVGIKHINGTLKDCYNIETPGPFNYTKMHEEAKNETIKVADLELCHVYNNCTKP</sequence>
<protein>
    <submittedName>
        <fullName evidence="1">Uncharacterized protein</fullName>
    </submittedName>
</protein>
<dbReference type="AlphaFoldDB" id="A0A9P3F8S8"/>
<evidence type="ECO:0000313" key="1">
    <source>
        <dbReference type="EMBL" id="GIZ38103.1"/>
    </source>
</evidence>
<organism evidence="1 2">
    <name type="scientific">Cercospora kikuchii</name>
    <dbReference type="NCBI Taxonomy" id="84275"/>
    <lineage>
        <taxon>Eukaryota</taxon>
        <taxon>Fungi</taxon>
        <taxon>Dikarya</taxon>
        <taxon>Ascomycota</taxon>
        <taxon>Pezizomycotina</taxon>
        <taxon>Dothideomycetes</taxon>
        <taxon>Dothideomycetidae</taxon>
        <taxon>Mycosphaerellales</taxon>
        <taxon>Mycosphaerellaceae</taxon>
        <taxon>Cercospora</taxon>
    </lineage>
</organism>
<keyword evidence="2" id="KW-1185">Reference proteome</keyword>
<name>A0A9P3F8S8_9PEZI</name>
<dbReference type="GeneID" id="68287102"/>
<comment type="caution">
    <text evidence="1">The sequence shown here is derived from an EMBL/GenBank/DDBJ whole genome shotgun (WGS) entry which is preliminary data.</text>
</comment>
<proteinExistence type="predicted"/>
<dbReference type="RefSeq" id="XP_044652590.1">
    <property type="nucleotide sequence ID" value="XM_044796655.1"/>
</dbReference>
<accession>A0A9P3F8S8</accession>
<reference evidence="1 2" key="1">
    <citation type="submission" date="2021-01" db="EMBL/GenBank/DDBJ databases">
        <title>Cercospora kikuchii MAFF 305040 whole genome shotgun sequence.</title>
        <authorList>
            <person name="Kashiwa T."/>
            <person name="Suzuki T."/>
        </authorList>
    </citation>
    <scope>NUCLEOTIDE SEQUENCE [LARGE SCALE GENOMIC DNA]</scope>
    <source>
        <strain evidence="1 2">MAFF 305040</strain>
    </source>
</reference>
<dbReference type="Proteomes" id="UP000825890">
    <property type="component" value="Unassembled WGS sequence"/>
</dbReference>